<reference evidence="10" key="1">
    <citation type="journal article" date="2015" name="Genome Announc.">
        <title>Draft Genome Sequence of an Anaerobic Ammonium-Oxidizing Bacterium, "Candidatus Brocadia sinica".</title>
        <authorList>
            <person name="Oshiki M."/>
            <person name="Shinyako-Hata K."/>
            <person name="Satoh H."/>
            <person name="Okabe S."/>
        </authorList>
    </citation>
    <scope>NUCLEOTIDE SEQUENCE [LARGE SCALE GENOMIC DNA]</scope>
    <source>
        <strain evidence="10">JPN1</strain>
    </source>
</reference>
<dbReference type="CDD" id="cd04235">
    <property type="entry name" value="AAK_CK"/>
    <property type="match status" value="1"/>
</dbReference>
<sequence>MKKTKAVVIALGGNALIREGQQGTIAEQFENVQKSLDGIIYCLKQGFEVVITHGNGPQVGNLLLMVEASRNQVPEISLGVCVADTEGAIGYMIQQSLTNRLRKEKIDRCVVTVLTQVIVDKDDKAFSNPTKPIGPFFTKEEAENFRREKGWHIVEDSHRGYRRVVPSPNPLKIVEERAIKTLLGAGEIVIAAGGGGIPVILKEDGDLEGVDVVIDKDLASSVLARDTKADCLMMLTGVEHAFLNFKQSNEQALSRLTVNEAQRYFQEGHFPPGSMGPKIQAAMNFLTWGGELAIITSIDKVKDALDGRTGTKIIKNSI</sequence>
<evidence type="ECO:0000256" key="5">
    <source>
        <dbReference type="ARBA" id="ARBA00022840"/>
    </source>
</evidence>
<evidence type="ECO:0000259" key="8">
    <source>
        <dbReference type="Pfam" id="PF00696"/>
    </source>
</evidence>
<keyword evidence="2 7" id="KW-0808">Transferase</keyword>
<evidence type="ECO:0000256" key="1">
    <source>
        <dbReference type="ARBA" id="ARBA00011066"/>
    </source>
</evidence>
<feature type="domain" description="Aspartate/glutamate/uridylate kinase" evidence="8">
    <location>
        <begin position="6"/>
        <end position="296"/>
    </location>
</feature>
<dbReference type="PIRSF" id="PIRSF000723">
    <property type="entry name" value="Carbamate_kin"/>
    <property type="match status" value="1"/>
</dbReference>
<comment type="similarity">
    <text evidence="1 7">Belongs to the carbamate kinase family.</text>
</comment>
<evidence type="ECO:0000256" key="3">
    <source>
        <dbReference type="ARBA" id="ARBA00022741"/>
    </source>
</evidence>
<organism evidence="9 10">
    <name type="scientific">Candidatus Brocadia sinica JPN1</name>
    <dbReference type="NCBI Taxonomy" id="1197129"/>
    <lineage>
        <taxon>Bacteria</taxon>
        <taxon>Pseudomonadati</taxon>
        <taxon>Planctomycetota</taxon>
        <taxon>Candidatus Brocadiia</taxon>
        <taxon>Candidatus Brocadiales</taxon>
        <taxon>Candidatus Brocadiaceae</taxon>
        <taxon>Candidatus Brocadia</taxon>
    </lineage>
</organism>
<dbReference type="RefSeq" id="WP_052563275.1">
    <property type="nucleotide sequence ID" value="NZ_BAFN01000001.1"/>
</dbReference>
<dbReference type="EMBL" id="BAFN01000001">
    <property type="protein sequence ID" value="GAN33208.1"/>
    <property type="molecule type" value="Genomic_DNA"/>
</dbReference>
<dbReference type="InterPro" id="IPR003964">
    <property type="entry name" value="Carb_kinase"/>
</dbReference>
<dbReference type="InterPro" id="IPR036393">
    <property type="entry name" value="AceGlu_kinase-like_sf"/>
</dbReference>
<evidence type="ECO:0000256" key="6">
    <source>
        <dbReference type="NCBIfam" id="TIGR00746"/>
    </source>
</evidence>
<keyword evidence="3" id="KW-0547">Nucleotide-binding</keyword>
<dbReference type="Gene3D" id="3.40.1160.10">
    <property type="entry name" value="Acetylglutamate kinase-like"/>
    <property type="match status" value="1"/>
</dbReference>
<dbReference type="PANTHER" id="PTHR30409:SF1">
    <property type="entry name" value="CARBAMATE KINASE-RELATED"/>
    <property type="match status" value="1"/>
</dbReference>
<evidence type="ECO:0000256" key="4">
    <source>
        <dbReference type="ARBA" id="ARBA00022777"/>
    </source>
</evidence>
<name>A0ABQ0JX05_9BACT</name>
<dbReference type="NCBIfam" id="TIGR00746">
    <property type="entry name" value="arcC"/>
    <property type="match status" value="1"/>
</dbReference>
<accession>A0ABQ0JX05</accession>
<dbReference type="PANTHER" id="PTHR30409">
    <property type="entry name" value="CARBAMATE KINASE"/>
    <property type="match status" value="1"/>
</dbReference>
<dbReference type="PROSITE" id="PS01128">
    <property type="entry name" value="SHIKIMATE_KINASE"/>
    <property type="match status" value="1"/>
</dbReference>
<dbReference type="NCBIfam" id="NF009007">
    <property type="entry name" value="PRK12352.1"/>
    <property type="match status" value="1"/>
</dbReference>
<keyword evidence="5" id="KW-0067">ATP-binding</keyword>
<evidence type="ECO:0000256" key="2">
    <source>
        <dbReference type="ARBA" id="ARBA00022679"/>
    </source>
</evidence>
<dbReference type="InterPro" id="IPR023000">
    <property type="entry name" value="Shikimate_kinase_CS"/>
</dbReference>
<evidence type="ECO:0000313" key="9">
    <source>
        <dbReference type="EMBL" id="GAN33208.1"/>
    </source>
</evidence>
<evidence type="ECO:0000256" key="7">
    <source>
        <dbReference type="PIRNR" id="PIRNR000723"/>
    </source>
</evidence>
<dbReference type="SUPFAM" id="SSF53633">
    <property type="entry name" value="Carbamate kinase-like"/>
    <property type="match status" value="1"/>
</dbReference>
<keyword evidence="4 7" id="KW-0418">Kinase</keyword>
<protein>
    <recommendedName>
        <fullName evidence="6 7">Carbamate kinase</fullName>
    </recommendedName>
</protein>
<evidence type="ECO:0000313" key="10">
    <source>
        <dbReference type="Proteomes" id="UP000032309"/>
    </source>
</evidence>
<dbReference type="Proteomes" id="UP000032309">
    <property type="component" value="Unassembled WGS sequence"/>
</dbReference>
<dbReference type="PRINTS" id="PR01469">
    <property type="entry name" value="CARBMTKINASE"/>
</dbReference>
<gene>
    <name evidence="9" type="ORF">BROSI_A1725</name>
</gene>
<keyword evidence="10" id="KW-1185">Reference proteome</keyword>
<dbReference type="Pfam" id="PF00696">
    <property type="entry name" value="AA_kinase"/>
    <property type="match status" value="1"/>
</dbReference>
<proteinExistence type="inferred from homology"/>
<dbReference type="InterPro" id="IPR001048">
    <property type="entry name" value="Asp/Glu/Uridylate_kinase"/>
</dbReference>
<comment type="caution">
    <text evidence="9">The sequence shown here is derived from an EMBL/GenBank/DDBJ whole genome shotgun (WGS) entry which is preliminary data.</text>
</comment>